<comment type="similarity">
    <text evidence="2 6">Belongs to the bacterial solute-binding protein 9 family.</text>
</comment>
<evidence type="ECO:0000256" key="4">
    <source>
        <dbReference type="ARBA" id="ARBA00022723"/>
    </source>
</evidence>
<organism evidence="7 8">
    <name type="scientific">Tautonia plasticadhaerens</name>
    <dbReference type="NCBI Taxonomy" id="2527974"/>
    <lineage>
        <taxon>Bacteria</taxon>
        <taxon>Pseudomonadati</taxon>
        <taxon>Planctomycetota</taxon>
        <taxon>Planctomycetia</taxon>
        <taxon>Isosphaerales</taxon>
        <taxon>Isosphaeraceae</taxon>
        <taxon>Tautonia</taxon>
    </lineage>
</organism>
<dbReference type="Gene3D" id="3.40.50.1980">
    <property type="entry name" value="Nitrogenase molybdenum iron protein domain"/>
    <property type="match status" value="2"/>
</dbReference>
<name>A0A518GVP4_9BACT</name>
<dbReference type="EMBL" id="CP036426">
    <property type="protein sequence ID" value="QDV32628.1"/>
    <property type="molecule type" value="Genomic_DNA"/>
</dbReference>
<dbReference type="GO" id="GO:0030001">
    <property type="term" value="P:metal ion transport"/>
    <property type="evidence" value="ECO:0007669"/>
    <property type="project" value="InterPro"/>
</dbReference>
<sequence>MGHEQRGAFAILSVARGSGRCGPGGINRGRRFGVVLVALVATASGCGEGPKSGGSPSTYGGDGPIGVVCTTGMVAEVVERVGGDRVSVSSLMGAGVDPHLYKPSPGDITALSGADAIFYSGLHLEGKMGDVLERLGRSKPAVPVAEGIPPDRLIDLVGGQVDPHAWFDVALWSGVIEVVRDALTDFDPASAADYARNAEAYRAELAGLDAEVRSRIAEIPEGRRLLVTAHDAFGYFGRAYGVEVRGIQGISTESEAGVREINDLVDLLVARRIPAVFVESSVSDRNVRALVEGCEARGHRVRIGGQLYSDAMGEAGTPEGTYPGMVRHNVDTIAEALR</sequence>
<keyword evidence="4" id="KW-0479">Metal-binding</keyword>
<dbReference type="InterPro" id="IPR006128">
    <property type="entry name" value="Lipoprotein_PsaA-like"/>
</dbReference>
<dbReference type="PANTHER" id="PTHR42953">
    <property type="entry name" value="HIGH-AFFINITY ZINC UPTAKE SYSTEM PROTEIN ZNUA-RELATED"/>
    <property type="match status" value="1"/>
</dbReference>
<dbReference type="KEGG" id="tpla:ElP_04630"/>
<dbReference type="GO" id="GO:0030313">
    <property type="term" value="C:cell envelope"/>
    <property type="evidence" value="ECO:0007669"/>
    <property type="project" value="UniProtKB-SubCell"/>
</dbReference>
<gene>
    <name evidence="7" type="primary">troA</name>
    <name evidence="7" type="ORF">ElP_04630</name>
</gene>
<dbReference type="PANTHER" id="PTHR42953:SF1">
    <property type="entry name" value="METAL-BINDING PROTEIN HI_0362-RELATED"/>
    <property type="match status" value="1"/>
</dbReference>
<protein>
    <submittedName>
        <fullName evidence="7">Periplasmic zinc-binding protein TroA</fullName>
    </submittedName>
</protein>
<dbReference type="GO" id="GO:0046872">
    <property type="term" value="F:metal ion binding"/>
    <property type="evidence" value="ECO:0007669"/>
    <property type="project" value="UniProtKB-KW"/>
</dbReference>
<keyword evidence="3 6" id="KW-0813">Transport</keyword>
<dbReference type="AlphaFoldDB" id="A0A518GVP4"/>
<dbReference type="Pfam" id="PF01297">
    <property type="entry name" value="ZnuA"/>
    <property type="match status" value="1"/>
</dbReference>
<evidence type="ECO:0000256" key="5">
    <source>
        <dbReference type="ARBA" id="ARBA00022729"/>
    </source>
</evidence>
<evidence type="ECO:0000256" key="6">
    <source>
        <dbReference type="RuleBase" id="RU003512"/>
    </source>
</evidence>
<keyword evidence="8" id="KW-1185">Reference proteome</keyword>
<evidence type="ECO:0000313" key="8">
    <source>
        <dbReference type="Proteomes" id="UP000317835"/>
    </source>
</evidence>
<reference evidence="7 8" key="1">
    <citation type="submission" date="2019-02" db="EMBL/GenBank/DDBJ databases">
        <title>Deep-cultivation of Planctomycetes and their phenomic and genomic characterization uncovers novel biology.</title>
        <authorList>
            <person name="Wiegand S."/>
            <person name="Jogler M."/>
            <person name="Boedeker C."/>
            <person name="Pinto D."/>
            <person name="Vollmers J."/>
            <person name="Rivas-Marin E."/>
            <person name="Kohn T."/>
            <person name="Peeters S.H."/>
            <person name="Heuer A."/>
            <person name="Rast P."/>
            <person name="Oberbeckmann S."/>
            <person name="Bunk B."/>
            <person name="Jeske O."/>
            <person name="Meyerdierks A."/>
            <person name="Storesund J.E."/>
            <person name="Kallscheuer N."/>
            <person name="Luecker S."/>
            <person name="Lage O.M."/>
            <person name="Pohl T."/>
            <person name="Merkel B.J."/>
            <person name="Hornburger P."/>
            <person name="Mueller R.-W."/>
            <person name="Bruemmer F."/>
            <person name="Labrenz M."/>
            <person name="Spormann A.M."/>
            <person name="Op den Camp H."/>
            <person name="Overmann J."/>
            <person name="Amann R."/>
            <person name="Jetten M.S.M."/>
            <person name="Mascher T."/>
            <person name="Medema M.H."/>
            <person name="Devos D.P."/>
            <person name="Kaster A.-K."/>
            <person name="Ovreas L."/>
            <person name="Rohde M."/>
            <person name="Galperin M.Y."/>
            <person name="Jogler C."/>
        </authorList>
    </citation>
    <scope>NUCLEOTIDE SEQUENCE [LARGE SCALE GENOMIC DNA]</scope>
    <source>
        <strain evidence="7 8">ElP</strain>
    </source>
</reference>
<dbReference type="GO" id="GO:0007155">
    <property type="term" value="P:cell adhesion"/>
    <property type="evidence" value="ECO:0007669"/>
    <property type="project" value="InterPro"/>
</dbReference>
<evidence type="ECO:0000256" key="1">
    <source>
        <dbReference type="ARBA" id="ARBA00004196"/>
    </source>
</evidence>
<evidence type="ECO:0000256" key="2">
    <source>
        <dbReference type="ARBA" id="ARBA00011028"/>
    </source>
</evidence>
<dbReference type="SUPFAM" id="SSF53807">
    <property type="entry name" value="Helical backbone' metal receptor"/>
    <property type="match status" value="1"/>
</dbReference>
<keyword evidence="5" id="KW-0732">Signal</keyword>
<proteinExistence type="inferred from homology"/>
<dbReference type="InterPro" id="IPR050492">
    <property type="entry name" value="Bact_metal-bind_prot9"/>
</dbReference>
<dbReference type="Proteomes" id="UP000317835">
    <property type="component" value="Chromosome"/>
</dbReference>
<dbReference type="PRINTS" id="PR00690">
    <property type="entry name" value="ADHESNFAMILY"/>
</dbReference>
<accession>A0A518GVP4</accession>
<dbReference type="PRINTS" id="PR00691">
    <property type="entry name" value="ADHESINB"/>
</dbReference>
<dbReference type="InterPro" id="IPR006129">
    <property type="entry name" value="AdhesinB"/>
</dbReference>
<comment type="subcellular location">
    <subcellularLocation>
        <location evidence="1">Cell envelope</location>
    </subcellularLocation>
</comment>
<evidence type="ECO:0000256" key="3">
    <source>
        <dbReference type="ARBA" id="ARBA00022448"/>
    </source>
</evidence>
<dbReference type="InterPro" id="IPR006127">
    <property type="entry name" value="ZnuA-like"/>
</dbReference>
<evidence type="ECO:0000313" key="7">
    <source>
        <dbReference type="EMBL" id="QDV32628.1"/>
    </source>
</evidence>